<evidence type="ECO:0000256" key="3">
    <source>
        <dbReference type="ARBA" id="ARBA00022414"/>
    </source>
</evidence>
<dbReference type="GO" id="GO:0000978">
    <property type="term" value="F:RNA polymerase II cis-regulatory region sequence-specific DNA binding"/>
    <property type="evidence" value="ECO:0007669"/>
    <property type="project" value="TreeGrafter"/>
</dbReference>
<keyword evidence="5" id="KW-0597">Phosphoprotein</keyword>
<name>A0A7L2GVL7_NYCGR</name>
<evidence type="ECO:0000259" key="17">
    <source>
        <dbReference type="PROSITE" id="PS50174"/>
    </source>
</evidence>
<dbReference type="GO" id="GO:0008270">
    <property type="term" value="F:zinc ion binding"/>
    <property type="evidence" value="ECO:0007669"/>
    <property type="project" value="UniProtKB-KW"/>
</dbReference>
<dbReference type="InterPro" id="IPR000571">
    <property type="entry name" value="Znf_CCCH"/>
</dbReference>
<evidence type="ECO:0000256" key="12">
    <source>
        <dbReference type="ARBA" id="ARBA00023163"/>
    </source>
</evidence>
<dbReference type="CDD" id="cd20384">
    <property type="entry name" value="Tudor_ZGPAT"/>
    <property type="match status" value="1"/>
</dbReference>
<dbReference type="OrthoDB" id="4822at2759"/>
<evidence type="ECO:0000256" key="13">
    <source>
        <dbReference type="ARBA" id="ARBA00023242"/>
    </source>
</evidence>
<comment type="caution">
    <text evidence="18">The sequence shown here is derived from an EMBL/GenBank/DDBJ whole genome shotgun (WGS) entry which is preliminary data.</text>
</comment>
<feature type="domain" description="C3H1-type" evidence="16">
    <location>
        <begin position="198"/>
        <end position="224"/>
    </location>
</feature>
<feature type="region of interest" description="Disordered" evidence="15">
    <location>
        <begin position="67"/>
        <end position="89"/>
    </location>
</feature>
<dbReference type="FunFam" id="2.30.30.140:FF:000071">
    <property type="entry name" value="Zinc finger CCCH-type with G patch domain-containing protein"/>
    <property type="match status" value="1"/>
</dbReference>
<keyword evidence="8 14" id="KW-0862">Zinc</keyword>
<keyword evidence="9" id="KW-0007">Acetylation</keyword>
<dbReference type="Pfam" id="PF01585">
    <property type="entry name" value="G-patch"/>
    <property type="match status" value="1"/>
</dbReference>
<feature type="region of interest" description="Disordered" evidence="15">
    <location>
        <begin position="388"/>
        <end position="421"/>
    </location>
</feature>
<keyword evidence="13" id="KW-0539">Nucleus</keyword>
<keyword evidence="10" id="KW-0805">Transcription regulation</keyword>
<keyword evidence="7 14" id="KW-0863">Zinc-finger</keyword>
<feature type="compositionally biased region" description="Basic and acidic residues" evidence="15">
    <location>
        <begin position="108"/>
        <end position="136"/>
    </location>
</feature>
<evidence type="ECO:0000256" key="5">
    <source>
        <dbReference type="ARBA" id="ARBA00022553"/>
    </source>
</evidence>
<keyword evidence="12" id="KW-0804">Transcription</keyword>
<evidence type="ECO:0000256" key="1">
    <source>
        <dbReference type="ARBA" id="ARBA00004123"/>
    </source>
</evidence>
<feature type="domain" description="G-patch" evidence="17">
    <location>
        <begin position="337"/>
        <end position="383"/>
    </location>
</feature>
<dbReference type="SUPFAM" id="SSF63748">
    <property type="entry name" value="Tudor/PWWP/MBT"/>
    <property type="match status" value="1"/>
</dbReference>
<feature type="compositionally biased region" description="Basic and acidic residues" evidence="15">
    <location>
        <begin position="523"/>
        <end position="539"/>
    </location>
</feature>
<dbReference type="EMBL" id="VWYG01021737">
    <property type="protein sequence ID" value="NXQ90125.1"/>
    <property type="molecule type" value="Genomic_DNA"/>
</dbReference>
<feature type="region of interest" description="Disordered" evidence="15">
    <location>
        <begin position="105"/>
        <end position="155"/>
    </location>
</feature>
<dbReference type="PROSITE" id="PS50174">
    <property type="entry name" value="G_PATCH"/>
    <property type="match status" value="1"/>
</dbReference>
<dbReference type="Proteomes" id="UP000567826">
    <property type="component" value="Unassembled WGS sequence"/>
</dbReference>
<evidence type="ECO:0000256" key="8">
    <source>
        <dbReference type="ARBA" id="ARBA00022833"/>
    </source>
</evidence>
<evidence type="ECO:0000256" key="14">
    <source>
        <dbReference type="PROSITE-ProRule" id="PRU00723"/>
    </source>
</evidence>
<evidence type="ECO:0000256" key="7">
    <source>
        <dbReference type="ARBA" id="ARBA00022771"/>
    </source>
</evidence>
<organism evidence="18 19">
    <name type="scientific">Nyctibius grandis</name>
    <name type="common">Great potoo</name>
    <dbReference type="NCBI Taxonomy" id="48427"/>
    <lineage>
        <taxon>Eukaryota</taxon>
        <taxon>Metazoa</taxon>
        <taxon>Chordata</taxon>
        <taxon>Craniata</taxon>
        <taxon>Vertebrata</taxon>
        <taxon>Euteleostomi</taxon>
        <taxon>Archelosauria</taxon>
        <taxon>Archosauria</taxon>
        <taxon>Dinosauria</taxon>
        <taxon>Saurischia</taxon>
        <taxon>Theropoda</taxon>
        <taxon>Coelurosauria</taxon>
        <taxon>Aves</taxon>
        <taxon>Neognathae</taxon>
        <taxon>Neoaves</taxon>
        <taxon>Strisores</taxon>
        <taxon>Caprimulgiformes</taxon>
        <taxon>Nyctibiidae</taxon>
        <taxon>Nyctibius</taxon>
    </lineage>
</organism>
<evidence type="ECO:0000256" key="6">
    <source>
        <dbReference type="ARBA" id="ARBA00022723"/>
    </source>
</evidence>
<keyword evidence="19" id="KW-1185">Reference proteome</keyword>
<evidence type="ECO:0000259" key="16">
    <source>
        <dbReference type="PROSITE" id="PS50103"/>
    </source>
</evidence>
<feature type="region of interest" description="Disordered" evidence="15">
    <location>
        <begin position="293"/>
        <end position="315"/>
    </location>
</feature>
<dbReference type="GO" id="GO:0001227">
    <property type="term" value="F:DNA-binding transcription repressor activity, RNA polymerase II-specific"/>
    <property type="evidence" value="ECO:0007669"/>
    <property type="project" value="TreeGrafter"/>
</dbReference>
<accession>A0A7L2GVL7</accession>
<dbReference type="FunFam" id="2.30.30.1190:FF:000001">
    <property type="entry name" value="zinc finger CCCH-type with G patch domain-containing protein"/>
    <property type="match status" value="1"/>
</dbReference>
<dbReference type="Gene3D" id="2.30.30.140">
    <property type="match status" value="1"/>
</dbReference>
<dbReference type="PANTHER" id="PTHR46297">
    <property type="entry name" value="ZINC FINGER CCCH-TYPE WITH G PATCH DOMAIN-CONTAINING PROTEIN"/>
    <property type="match status" value="1"/>
</dbReference>
<sequence length="539" mass="59308">MDEESLEAAIQTYNAQLQQVELALGAGLDPSQQSDLIQLQEDLKQLIELTESSLVSVKKSKLLATLDTNASSSSSSPVGLLKQGTNPDCSAQDEEYAAFREAIAELGTDEKPSADNDEISSERDVETGDKNESKYTEEEEESGREEEEEEELSGMKVKAPYYSSWGTLEYHNAMIVGTEDLEDGSAGVRVLYLYPTHKSLKPCPFFLDDKCRFKENCRFSHGQVVSVEELQPFQEPDLSALEVGSACLAKHSDGIWYTAKITDIDSGYYTVKFDSLLLKEAVVEGDSVIPPLRSEDGALSESDEDSVDDSGFAKGVPENGEWTPACSSSFGGWEAHTRGIGSKLLVRMGYEFGKGLGKNSEGRVEPVQAVVLPRGKSLDQCAEVLQKKKQGKLDPGKSRKCRAKGSSSGQSPAGSRKPPHNVFDFLNEKLRGKSAGERTGGVALPQRNSKEIYHASKSTRKALSVRLFQTMEKIERTQRDIRGIQQALERNIGRHSVATAQLEEKLANAHRQLGQLQAQEASLQREQKKADTHKKMTEF</sequence>
<dbReference type="PANTHER" id="PTHR46297:SF1">
    <property type="entry name" value="ZINC FINGER CCCH-TYPE WITH G PATCH DOMAIN-CONTAINING PROTEIN"/>
    <property type="match status" value="1"/>
</dbReference>
<evidence type="ECO:0000256" key="2">
    <source>
        <dbReference type="ARBA" id="ARBA00011506"/>
    </source>
</evidence>
<evidence type="ECO:0000256" key="4">
    <source>
        <dbReference type="ARBA" id="ARBA00022491"/>
    </source>
</evidence>
<comment type="subunit">
    <text evidence="2">Interacts with CHD4/Mi-2; the interaction is direct.</text>
</comment>
<evidence type="ECO:0000256" key="9">
    <source>
        <dbReference type="ARBA" id="ARBA00022990"/>
    </source>
</evidence>
<evidence type="ECO:0000313" key="19">
    <source>
        <dbReference type="Proteomes" id="UP000567826"/>
    </source>
</evidence>
<evidence type="ECO:0000313" key="18">
    <source>
        <dbReference type="EMBL" id="NXQ90125.1"/>
    </source>
</evidence>
<evidence type="ECO:0000256" key="10">
    <source>
        <dbReference type="ARBA" id="ARBA00023015"/>
    </source>
</evidence>
<feature type="non-terminal residue" evidence="18">
    <location>
        <position position="539"/>
    </location>
</feature>
<feature type="compositionally biased region" description="Acidic residues" evidence="15">
    <location>
        <begin position="137"/>
        <end position="152"/>
    </location>
</feature>
<dbReference type="InterPro" id="IPR000467">
    <property type="entry name" value="G_patch_dom"/>
</dbReference>
<gene>
    <name evidence="18" type="primary">Zgpat</name>
    <name evidence="18" type="ORF">NYCGRA_R07645</name>
</gene>
<dbReference type="InterPro" id="IPR002999">
    <property type="entry name" value="Tudor"/>
</dbReference>
<reference evidence="18 19" key="1">
    <citation type="submission" date="2019-09" db="EMBL/GenBank/DDBJ databases">
        <title>Bird 10,000 Genomes (B10K) Project - Family phase.</title>
        <authorList>
            <person name="Zhang G."/>
        </authorList>
    </citation>
    <scope>NUCLEOTIDE SEQUENCE [LARGE SCALE GENOMIC DNA]</scope>
    <source>
        <strain evidence="18">B10K-DU-001-56</strain>
        <tissue evidence="18">Muscle</tissue>
    </source>
</reference>
<dbReference type="PROSITE" id="PS50103">
    <property type="entry name" value="ZF_C3H1"/>
    <property type="match status" value="1"/>
</dbReference>
<evidence type="ECO:0000256" key="15">
    <source>
        <dbReference type="SAM" id="MobiDB-lite"/>
    </source>
</evidence>
<feature type="region of interest" description="Disordered" evidence="15">
    <location>
        <begin position="518"/>
        <end position="539"/>
    </location>
</feature>
<proteinExistence type="predicted"/>
<feature type="zinc finger region" description="C3H1-type" evidence="14">
    <location>
        <begin position="198"/>
        <end position="224"/>
    </location>
</feature>
<keyword evidence="4" id="KW-0678">Repressor</keyword>
<keyword evidence="6 14" id="KW-0479">Metal-binding</keyword>
<comment type="subcellular location">
    <subcellularLocation>
        <location evidence="1">Nucleus</location>
    </subcellularLocation>
</comment>
<dbReference type="GO" id="GO:0005634">
    <property type="term" value="C:nucleus"/>
    <property type="evidence" value="ECO:0007669"/>
    <property type="project" value="UniProtKB-SubCell"/>
</dbReference>
<protein>
    <recommendedName>
        <fullName evidence="3">Zinc finger CCCH-type with G patch domain-containing protein</fullName>
    </recommendedName>
</protein>
<dbReference type="SMART" id="SM00333">
    <property type="entry name" value="TUDOR"/>
    <property type="match status" value="1"/>
</dbReference>
<dbReference type="AlphaFoldDB" id="A0A7L2GVL7"/>
<keyword evidence="11" id="KW-0238">DNA-binding</keyword>
<dbReference type="SMART" id="SM00443">
    <property type="entry name" value="G_patch"/>
    <property type="match status" value="1"/>
</dbReference>
<evidence type="ECO:0000256" key="11">
    <source>
        <dbReference type="ARBA" id="ARBA00023125"/>
    </source>
</evidence>
<feature type="non-terminal residue" evidence="18">
    <location>
        <position position="1"/>
    </location>
</feature>
<dbReference type="Gene3D" id="2.30.30.1190">
    <property type="match status" value="1"/>
</dbReference>